<proteinExistence type="predicted"/>
<accession>A0ABN5XLV6</accession>
<evidence type="ECO:0000313" key="2">
    <source>
        <dbReference type="EMBL" id="BBL68034.1"/>
    </source>
</evidence>
<evidence type="ECO:0000313" key="3">
    <source>
        <dbReference type="Proteomes" id="UP000824969"/>
    </source>
</evidence>
<keyword evidence="3" id="KW-1185">Reference proteome</keyword>
<evidence type="ECO:0000256" key="1">
    <source>
        <dbReference type="SAM" id="MobiDB-lite"/>
    </source>
</evidence>
<name>A0ABN5XLV6_9EURY</name>
<feature type="region of interest" description="Disordered" evidence="1">
    <location>
        <begin position="1"/>
        <end position="20"/>
    </location>
</feature>
<dbReference type="EMBL" id="AP019781">
    <property type="protein sequence ID" value="BBL68034.1"/>
    <property type="molecule type" value="Genomic_DNA"/>
</dbReference>
<gene>
    <name evidence="2" type="ORF">MchiMG62_12150</name>
</gene>
<sequence length="66" mass="7600">MRAPGIERKPRFRPRAAESPDPLTLFKNGHVVAPFVEQASERYPGETATQYRRFHAYTVYAETIYG</sequence>
<reference evidence="2 3" key="1">
    <citation type="submission" date="2019-06" db="EMBL/GenBank/DDBJ databases">
        <title>Complete genome sequence of Methanoculleus chikugoensis strain MG62.</title>
        <authorList>
            <person name="Asakawa S."/>
            <person name="Dianou D."/>
        </authorList>
    </citation>
    <scope>NUCLEOTIDE SEQUENCE [LARGE SCALE GENOMIC DNA]</scope>
    <source>
        <strain evidence="2 3">MG62</strain>
    </source>
</reference>
<dbReference type="Proteomes" id="UP000824969">
    <property type="component" value="Chromosome"/>
</dbReference>
<organism evidence="2 3">
    <name type="scientific">Methanoculleus chikugoensis</name>
    <dbReference type="NCBI Taxonomy" id="118126"/>
    <lineage>
        <taxon>Archaea</taxon>
        <taxon>Methanobacteriati</taxon>
        <taxon>Methanobacteriota</taxon>
        <taxon>Stenosarchaea group</taxon>
        <taxon>Methanomicrobia</taxon>
        <taxon>Methanomicrobiales</taxon>
        <taxon>Methanomicrobiaceae</taxon>
        <taxon>Methanoculleus</taxon>
    </lineage>
</organism>
<protein>
    <submittedName>
        <fullName evidence="2">Uncharacterized protein</fullName>
    </submittedName>
</protein>